<gene>
    <name evidence="1" type="ORF">C4B59_03150</name>
</gene>
<accession>A0AC61L580</accession>
<protein>
    <submittedName>
        <fullName evidence="1">Histidine kinase</fullName>
    </submittedName>
</protein>
<keyword evidence="1" id="KW-0418">Kinase</keyword>
<evidence type="ECO:0000313" key="1">
    <source>
        <dbReference type="EMBL" id="PXF61562.1"/>
    </source>
</evidence>
<sequence length="137" mass="14670">MIMKIAEKMIRDVMTRGVTTVTPDTHIKEIAERMANQCLSGVAVIGAQGDALGFISEMDLVKVLHKPDLKQLTAEDIMSSRLIAVAPDAPLGRAAKIMSDGHIHRLLILSEKGVGASQRPVGILCTSDIVREVSKAG</sequence>
<evidence type="ECO:0000313" key="2">
    <source>
        <dbReference type="Proteomes" id="UP000248329"/>
    </source>
</evidence>
<reference evidence="1" key="1">
    <citation type="submission" date="2018-01" db="EMBL/GenBank/DDBJ databases">
        <authorList>
            <person name="Krukenberg V."/>
        </authorList>
    </citation>
    <scope>NUCLEOTIDE SEQUENCE</scope>
    <source>
        <strain evidence="1">E20ANME2</strain>
    </source>
</reference>
<dbReference type="Proteomes" id="UP000248329">
    <property type="component" value="Unassembled WGS sequence"/>
</dbReference>
<keyword evidence="1" id="KW-0808">Transferase</keyword>
<dbReference type="EMBL" id="PQXF01000004">
    <property type="protein sequence ID" value="PXF61562.1"/>
    <property type="molecule type" value="Genomic_DNA"/>
</dbReference>
<organism evidence="1 2">
    <name type="scientific">Candidatus Methanogaster sp</name>
    <dbReference type="NCBI Taxonomy" id="3386292"/>
    <lineage>
        <taxon>Archaea</taxon>
        <taxon>Methanobacteriati</taxon>
        <taxon>Methanobacteriota</taxon>
        <taxon>Stenosarchaea group</taxon>
        <taxon>Methanomicrobia</taxon>
        <taxon>Methanosarcinales</taxon>
        <taxon>ANME-2 cluster</taxon>
        <taxon>Candidatus Methanogasteraceae</taxon>
        <taxon>Candidatus Methanogaster</taxon>
    </lineage>
</organism>
<name>A0AC61L580_9EURY</name>
<comment type="caution">
    <text evidence="1">The sequence shown here is derived from an EMBL/GenBank/DDBJ whole genome shotgun (WGS) entry which is preliminary data.</text>
</comment>
<proteinExistence type="predicted"/>